<evidence type="ECO:0000259" key="2">
    <source>
        <dbReference type="SMART" id="SM01324"/>
    </source>
</evidence>
<sequence>MERRCKLGLVLGIAAWSLLVAGCSAIEDTSSIDRSEPQKVQKELVRDYIFKDSDTTLLTEANVSNLDGRLLELARNEIFARHGLVFKRKDLQSFFEAKSWYKPDPNYGGSLTVQEKKNIALIQKVEQLSAHNRLEQIWEEDYHVLEYPSDMDHYKRKDAWVDLDGDGTAEQIQMSVHEISEDDIEWQLTVNQQHISGSMRYPTEYFQIVDADINDSYFEIAIENYGEDAARWTEYYYYNGHSIVPMGEIDGITGNKEAMNGKGGVNASIQAYTLQSWYYLEEFHLDKDHLWQRTPKAFYAMEPPTPWIAKVRVPLYKSPGSKDIVKWVEPGEKVFFLGGDPEKTGKLRTEEGSTGWIWVQEGLLSGTSQDINDCFDGRLLYG</sequence>
<dbReference type="SMART" id="SM01324">
    <property type="entry name" value="YARHG"/>
    <property type="match status" value="1"/>
</dbReference>
<dbReference type="PROSITE" id="PS51257">
    <property type="entry name" value="PROKAR_LIPOPROTEIN"/>
    <property type="match status" value="1"/>
</dbReference>
<gene>
    <name evidence="3" type="ORF">GCM10010912_04190</name>
</gene>
<dbReference type="AlphaFoldDB" id="A0A917BZY4"/>
<organism evidence="3 4">
    <name type="scientific">Paenibacillus albidus</name>
    <dbReference type="NCBI Taxonomy" id="2041023"/>
    <lineage>
        <taxon>Bacteria</taxon>
        <taxon>Bacillati</taxon>
        <taxon>Bacillota</taxon>
        <taxon>Bacilli</taxon>
        <taxon>Bacillales</taxon>
        <taxon>Paenibacillaceae</taxon>
        <taxon>Paenibacillus</taxon>
    </lineage>
</organism>
<accession>A0A917BZY4</accession>
<comment type="caution">
    <text evidence="3">The sequence shown here is derived from an EMBL/GenBank/DDBJ whole genome shotgun (WGS) entry which is preliminary data.</text>
</comment>
<proteinExistence type="predicted"/>
<protein>
    <recommendedName>
        <fullName evidence="2">YARHG domain-containing protein</fullName>
    </recommendedName>
</protein>
<keyword evidence="1" id="KW-0732">Signal</keyword>
<reference evidence="3" key="1">
    <citation type="journal article" date="2014" name="Int. J. Syst. Evol. Microbiol.">
        <title>Complete genome sequence of Corynebacterium casei LMG S-19264T (=DSM 44701T), isolated from a smear-ripened cheese.</title>
        <authorList>
            <consortium name="US DOE Joint Genome Institute (JGI-PGF)"/>
            <person name="Walter F."/>
            <person name="Albersmeier A."/>
            <person name="Kalinowski J."/>
            <person name="Ruckert C."/>
        </authorList>
    </citation>
    <scope>NUCLEOTIDE SEQUENCE</scope>
    <source>
        <strain evidence="3">CGMCC 1.16134</strain>
    </source>
</reference>
<dbReference type="Proteomes" id="UP000637643">
    <property type="component" value="Unassembled WGS sequence"/>
</dbReference>
<keyword evidence="4" id="KW-1185">Reference proteome</keyword>
<evidence type="ECO:0000256" key="1">
    <source>
        <dbReference type="SAM" id="SignalP"/>
    </source>
</evidence>
<dbReference type="InterPro" id="IPR038434">
    <property type="entry name" value="YARHG_sf"/>
</dbReference>
<dbReference type="Gene3D" id="1.20.58.1690">
    <property type="match status" value="1"/>
</dbReference>
<evidence type="ECO:0000313" key="3">
    <source>
        <dbReference type="EMBL" id="GGF62215.1"/>
    </source>
</evidence>
<dbReference type="InterPro" id="IPR025582">
    <property type="entry name" value="YARHG_dom"/>
</dbReference>
<dbReference type="EMBL" id="BMKR01000002">
    <property type="protein sequence ID" value="GGF62215.1"/>
    <property type="molecule type" value="Genomic_DNA"/>
</dbReference>
<reference evidence="3" key="2">
    <citation type="submission" date="2020-09" db="EMBL/GenBank/DDBJ databases">
        <authorList>
            <person name="Sun Q."/>
            <person name="Zhou Y."/>
        </authorList>
    </citation>
    <scope>NUCLEOTIDE SEQUENCE</scope>
    <source>
        <strain evidence="3">CGMCC 1.16134</strain>
    </source>
</reference>
<feature type="chain" id="PRO_5039444663" description="YARHG domain-containing protein" evidence="1">
    <location>
        <begin position="22"/>
        <end position="382"/>
    </location>
</feature>
<name>A0A917BZY4_9BACL</name>
<dbReference type="Pfam" id="PF13308">
    <property type="entry name" value="YARHG"/>
    <property type="match status" value="1"/>
</dbReference>
<dbReference type="RefSeq" id="WP_189021957.1">
    <property type="nucleotide sequence ID" value="NZ_BMKR01000002.1"/>
</dbReference>
<feature type="signal peptide" evidence="1">
    <location>
        <begin position="1"/>
        <end position="21"/>
    </location>
</feature>
<evidence type="ECO:0000313" key="4">
    <source>
        <dbReference type="Proteomes" id="UP000637643"/>
    </source>
</evidence>
<feature type="domain" description="YARHG" evidence="2">
    <location>
        <begin position="46"/>
        <end position="127"/>
    </location>
</feature>